<keyword evidence="2" id="KW-0472">Membrane</keyword>
<feature type="region of interest" description="Disordered" evidence="1">
    <location>
        <begin position="118"/>
        <end position="138"/>
    </location>
</feature>
<feature type="signal peptide" evidence="3">
    <location>
        <begin position="1"/>
        <end position="21"/>
    </location>
</feature>
<keyword evidence="2" id="KW-0812">Transmembrane</keyword>
<evidence type="ECO:0000313" key="4">
    <source>
        <dbReference type="EMBL" id="QSQ16255.1"/>
    </source>
</evidence>
<keyword evidence="2" id="KW-1133">Transmembrane helix</keyword>
<evidence type="ECO:0000256" key="2">
    <source>
        <dbReference type="SAM" id="Phobius"/>
    </source>
</evidence>
<dbReference type="Proteomes" id="UP000663090">
    <property type="component" value="Chromosome"/>
</dbReference>
<protein>
    <recommendedName>
        <fullName evidence="6">Lipoprotein</fullName>
    </recommendedName>
</protein>
<evidence type="ECO:0000313" key="5">
    <source>
        <dbReference type="Proteomes" id="UP000663090"/>
    </source>
</evidence>
<evidence type="ECO:0008006" key="6">
    <source>
        <dbReference type="Google" id="ProtNLM"/>
    </source>
</evidence>
<keyword evidence="3" id="KW-0732">Signal</keyword>
<dbReference type="RefSeq" id="WP_206717919.1">
    <property type="nucleotide sequence ID" value="NZ_CP071091.1"/>
</dbReference>
<reference evidence="4 5" key="1">
    <citation type="submission" date="2021-02" db="EMBL/GenBank/DDBJ databases">
        <title>De Novo genome assembly of isolated myxobacteria.</title>
        <authorList>
            <person name="Stevens D.C."/>
        </authorList>
    </citation>
    <scope>NUCLEOTIDE SEQUENCE [LARGE SCALE GENOMIC DNA]</scope>
    <source>
        <strain evidence="4 5">SCHIC003</strain>
    </source>
</reference>
<feature type="chain" id="PRO_5046208788" description="Lipoprotein" evidence="3">
    <location>
        <begin position="22"/>
        <end position="138"/>
    </location>
</feature>
<gene>
    <name evidence="4" type="ORF">JY572_09500</name>
</gene>
<accession>A0ABX7NF95</accession>
<evidence type="ECO:0000256" key="1">
    <source>
        <dbReference type="SAM" id="MobiDB-lite"/>
    </source>
</evidence>
<keyword evidence="5" id="KW-1185">Reference proteome</keyword>
<evidence type="ECO:0000256" key="3">
    <source>
        <dbReference type="SAM" id="SignalP"/>
    </source>
</evidence>
<name>A0ABX7NF95_9BACT</name>
<proteinExistence type="predicted"/>
<organism evidence="4 5">
    <name type="scientific">Myxococcus landrumensis</name>
    <dbReference type="NCBI Taxonomy" id="2813577"/>
    <lineage>
        <taxon>Bacteria</taxon>
        <taxon>Pseudomonadati</taxon>
        <taxon>Myxococcota</taxon>
        <taxon>Myxococcia</taxon>
        <taxon>Myxococcales</taxon>
        <taxon>Cystobacterineae</taxon>
        <taxon>Myxococcaceae</taxon>
        <taxon>Myxococcus</taxon>
    </lineage>
</organism>
<feature type="transmembrane region" description="Helical" evidence="2">
    <location>
        <begin position="81"/>
        <end position="101"/>
    </location>
</feature>
<dbReference type="EMBL" id="CP071091">
    <property type="protein sequence ID" value="QSQ16255.1"/>
    <property type="molecule type" value="Genomic_DNA"/>
</dbReference>
<sequence length="138" mass="15182">MGTRSVTAALCITLLSSGGAAYCYMQADALQRQGQWLMERGTAQAEEYARRLDGKAADAQLKTFSERRTVMEKAHLWERGMMLGVLAAAMSLVGAYVLFLLKRLDDQLLDAMGELRPTTEPTAASSEHRPTLVSSLQR</sequence>